<evidence type="ECO:0000256" key="2">
    <source>
        <dbReference type="ARBA" id="ARBA00022884"/>
    </source>
</evidence>
<dbReference type="NCBIfam" id="NF004136">
    <property type="entry name" value="PRK05618.3-2"/>
    <property type="match status" value="1"/>
</dbReference>
<dbReference type="CDD" id="cd00495">
    <property type="entry name" value="Ribosomal_L25_TL5_CTC"/>
    <property type="match status" value="1"/>
</dbReference>
<comment type="caution">
    <text evidence="8">The sequence shown here is derived from an EMBL/GenBank/DDBJ whole genome shotgun (WGS) entry which is preliminary data.</text>
</comment>
<dbReference type="InterPro" id="IPR029751">
    <property type="entry name" value="Ribosomal_L25_dom"/>
</dbReference>
<sequence>METIVLAVEPRNCSKNEAKALRNEGKVPAVVYHKGEENMHIAVNAIALDKLVHAPESHIINLEFPDGNSRRSLLKDVQFDPVSDSVIHADFQFFAAGEVLEMEVPVTFTGKGPGIVAGGKMQALLHSLTIKGSPSNMPQQISIDTSHMELGDTMHIGEIPEEVTGGKFEFTGEPDTPIVSIAVPKKEAEETEEEAPEEPESE</sequence>
<feature type="domain" description="Large ribosomal subunit protein bL25 beta" evidence="7">
    <location>
        <begin position="100"/>
        <end position="185"/>
    </location>
</feature>
<evidence type="ECO:0000313" key="8">
    <source>
        <dbReference type="EMBL" id="MBF0636284.1"/>
    </source>
</evidence>
<evidence type="ECO:0000256" key="1">
    <source>
        <dbReference type="ARBA" id="ARBA00022730"/>
    </source>
</evidence>
<dbReference type="InterPro" id="IPR001021">
    <property type="entry name" value="Ribosomal_bL25_long"/>
</dbReference>
<comment type="subunit">
    <text evidence="5">Part of the 50S ribosomal subunit; part of the 5S rRNA/L5/L18/L25 subcomplex. Contacts the 5S rRNA. Binds to the 5S rRNA independently of L5 and L18.</text>
</comment>
<dbReference type="HAMAP" id="MF_01334">
    <property type="entry name" value="Ribosomal_bL25_CTC"/>
    <property type="match status" value="1"/>
</dbReference>
<accession>A0ABR9XQT2</accession>
<keyword evidence="3 5" id="KW-0689">Ribosomal protein</keyword>
<evidence type="ECO:0000259" key="7">
    <source>
        <dbReference type="Pfam" id="PF14693"/>
    </source>
</evidence>
<dbReference type="GO" id="GO:0005840">
    <property type="term" value="C:ribosome"/>
    <property type="evidence" value="ECO:0007669"/>
    <property type="project" value="UniProtKB-KW"/>
</dbReference>
<name>A0ABR9XQT2_9CHLB</name>
<evidence type="ECO:0000256" key="4">
    <source>
        <dbReference type="ARBA" id="ARBA00023274"/>
    </source>
</evidence>
<evidence type="ECO:0000256" key="3">
    <source>
        <dbReference type="ARBA" id="ARBA00022980"/>
    </source>
</evidence>
<dbReference type="Pfam" id="PF14693">
    <property type="entry name" value="Ribosomal_TL5_C"/>
    <property type="match status" value="1"/>
</dbReference>
<dbReference type="PANTHER" id="PTHR33284:SF1">
    <property type="entry name" value="RIBOSOMAL PROTEIN L25_GLN-TRNA SYNTHETASE, ANTI-CODON-BINDING DOMAIN-CONTAINING PROTEIN"/>
    <property type="match status" value="1"/>
</dbReference>
<dbReference type="SUPFAM" id="SSF50715">
    <property type="entry name" value="Ribosomal protein L25-like"/>
    <property type="match status" value="1"/>
</dbReference>
<reference evidence="8 9" key="1">
    <citation type="journal article" date="2020" name="Microorganisms">
        <title>Simultaneous Genome Sequencing of Prosthecochloris ethylica and Desulfuromonas acetoxidans within a Syntrophic Mixture Reveals Unique Pili and Protein Interactions.</title>
        <authorList>
            <person name="Kyndt J.A."/>
            <person name="Van Beeumen J.J."/>
            <person name="Meyer T.E."/>
        </authorList>
    </citation>
    <scope>NUCLEOTIDE SEQUENCE [LARGE SCALE GENOMIC DNA]</scope>
    <source>
        <strain evidence="8 9">N3</strain>
    </source>
</reference>
<comment type="function">
    <text evidence="5">This is one of the proteins that binds to the 5S RNA in the ribosome where it forms part of the central protuberance.</text>
</comment>
<evidence type="ECO:0000259" key="6">
    <source>
        <dbReference type="Pfam" id="PF01386"/>
    </source>
</evidence>
<protein>
    <recommendedName>
        <fullName evidence="5">Large ribosomal subunit protein bL25</fullName>
    </recommendedName>
    <alternativeName>
        <fullName evidence="5">General stress protein CTC</fullName>
    </alternativeName>
</protein>
<dbReference type="Pfam" id="PF01386">
    <property type="entry name" value="Ribosomal_L25p"/>
    <property type="match status" value="1"/>
</dbReference>
<evidence type="ECO:0000256" key="5">
    <source>
        <dbReference type="HAMAP-Rule" id="MF_01334"/>
    </source>
</evidence>
<dbReference type="EMBL" id="JADGII010000004">
    <property type="protein sequence ID" value="MBF0636284.1"/>
    <property type="molecule type" value="Genomic_DNA"/>
</dbReference>
<dbReference type="Proteomes" id="UP000619838">
    <property type="component" value="Unassembled WGS sequence"/>
</dbReference>
<organism evidence="8 9">
    <name type="scientific">Prosthecochloris ethylica</name>
    <dbReference type="NCBI Taxonomy" id="2743976"/>
    <lineage>
        <taxon>Bacteria</taxon>
        <taxon>Pseudomonadati</taxon>
        <taxon>Chlorobiota</taxon>
        <taxon>Chlorobiia</taxon>
        <taxon>Chlorobiales</taxon>
        <taxon>Chlorobiaceae</taxon>
        <taxon>Prosthecochloris</taxon>
    </lineage>
</organism>
<dbReference type="InterPro" id="IPR037121">
    <property type="entry name" value="Ribosomal_bL25_C"/>
</dbReference>
<dbReference type="RefSeq" id="WP_114608309.1">
    <property type="nucleotide sequence ID" value="NZ_JABVZQ010000001.1"/>
</dbReference>
<evidence type="ECO:0000313" key="9">
    <source>
        <dbReference type="Proteomes" id="UP000619838"/>
    </source>
</evidence>
<keyword evidence="1 5" id="KW-0699">rRNA-binding</keyword>
<dbReference type="InterPro" id="IPR020056">
    <property type="entry name" value="Rbsml_bL25/Gln-tRNA_synth_N"/>
</dbReference>
<proteinExistence type="inferred from homology"/>
<dbReference type="Gene3D" id="2.40.240.10">
    <property type="entry name" value="Ribosomal Protein L25, Chain P"/>
    <property type="match status" value="1"/>
</dbReference>
<keyword evidence="9" id="KW-1185">Reference proteome</keyword>
<dbReference type="PANTHER" id="PTHR33284">
    <property type="entry name" value="RIBOSOMAL PROTEIN L25/GLN-TRNA SYNTHETASE, ANTI-CODON-BINDING DOMAIN-CONTAINING PROTEIN"/>
    <property type="match status" value="1"/>
</dbReference>
<dbReference type="Gene3D" id="2.170.120.20">
    <property type="entry name" value="Ribosomal protein L25, beta domain"/>
    <property type="match status" value="1"/>
</dbReference>
<dbReference type="NCBIfam" id="TIGR00731">
    <property type="entry name" value="bL25_bact_ctc"/>
    <property type="match status" value="1"/>
</dbReference>
<dbReference type="InterPro" id="IPR011035">
    <property type="entry name" value="Ribosomal_bL25/Gln-tRNA_synth"/>
</dbReference>
<gene>
    <name evidence="5" type="primary">rplY</name>
    <name evidence="5" type="synonym">ctc</name>
    <name evidence="8" type="ORF">INT08_03690</name>
</gene>
<comment type="similarity">
    <text evidence="5">Belongs to the bacterial ribosomal protein bL25 family. CTC subfamily.</text>
</comment>
<keyword evidence="4 5" id="KW-0687">Ribonucleoprotein</keyword>
<dbReference type="InterPro" id="IPR020930">
    <property type="entry name" value="Ribosomal_uL5_bac-type"/>
</dbReference>
<keyword evidence="2 5" id="KW-0694">RNA-binding</keyword>
<dbReference type="InterPro" id="IPR020057">
    <property type="entry name" value="Ribosomal_bL25_b-dom"/>
</dbReference>
<feature type="domain" description="Large ribosomal subunit protein bL25 L25" evidence="6">
    <location>
        <begin position="6"/>
        <end position="91"/>
    </location>
</feature>